<dbReference type="Pfam" id="PF07524">
    <property type="entry name" value="Bromo_TP"/>
    <property type="match status" value="1"/>
</dbReference>
<keyword evidence="2" id="KW-0805">Transcription regulation</keyword>
<evidence type="ECO:0000313" key="8">
    <source>
        <dbReference type="EMBL" id="KYK55533.1"/>
    </source>
</evidence>
<keyword evidence="3" id="KW-0804">Transcription</keyword>
<protein>
    <submittedName>
        <fullName evidence="8">Bromodomain associated domain protein</fullName>
    </submittedName>
</protein>
<proteinExistence type="predicted"/>
<evidence type="ECO:0000256" key="2">
    <source>
        <dbReference type="ARBA" id="ARBA00023015"/>
    </source>
</evidence>
<dbReference type="GO" id="GO:0005634">
    <property type="term" value="C:nucleus"/>
    <property type="evidence" value="ECO:0007669"/>
    <property type="project" value="UniProtKB-SubCell"/>
</dbReference>
<feature type="region of interest" description="Disordered" evidence="5">
    <location>
        <begin position="187"/>
        <end position="227"/>
    </location>
</feature>
<dbReference type="Gene3D" id="1.10.20.10">
    <property type="entry name" value="Histone, subunit A"/>
    <property type="match status" value="1"/>
</dbReference>
<dbReference type="InterPro" id="IPR006565">
    <property type="entry name" value="BTP"/>
</dbReference>
<dbReference type="InParanoid" id="A0A151GEM8"/>
<evidence type="ECO:0000256" key="4">
    <source>
        <dbReference type="ARBA" id="ARBA00023242"/>
    </source>
</evidence>
<reference evidence="8 9" key="1">
    <citation type="journal article" date="2016" name="Sci. Rep.">
        <title>Insights into Adaptations to a Near-Obligate Nematode Endoparasitic Lifestyle from the Finished Genome of Drechmeria coniospora.</title>
        <authorList>
            <person name="Zhang L."/>
            <person name="Zhou Z."/>
            <person name="Guo Q."/>
            <person name="Fokkens L."/>
            <person name="Miskei M."/>
            <person name="Pocsi I."/>
            <person name="Zhang W."/>
            <person name="Chen M."/>
            <person name="Wang L."/>
            <person name="Sun Y."/>
            <person name="Donzelli B.G."/>
            <person name="Gibson D.M."/>
            <person name="Nelson D.R."/>
            <person name="Luo J.G."/>
            <person name="Rep M."/>
            <person name="Liu H."/>
            <person name="Yang S."/>
            <person name="Wang J."/>
            <person name="Krasnoff S.B."/>
            <person name="Xu Y."/>
            <person name="Molnar I."/>
            <person name="Lin M."/>
        </authorList>
    </citation>
    <scope>NUCLEOTIDE SEQUENCE [LARGE SCALE GENOMIC DNA]</scope>
    <source>
        <strain evidence="8 9">ARSEF 6962</strain>
    </source>
</reference>
<dbReference type="RefSeq" id="XP_040654885.1">
    <property type="nucleotide sequence ID" value="XM_040804781.1"/>
</dbReference>
<dbReference type="AlphaFoldDB" id="A0A151GEM8"/>
<comment type="subcellular location">
    <subcellularLocation>
        <location evidence="1">Nucleus</location>
    </subcellularLocation>
</comment>
<keyword evidence="6" id="KW-0732">Signal</keyword>
<dbReference type="GO" id="GO:0046982">
    <property type="term" value="F:protein heterodimerization activity"/>
    <property type="evidence" value="ECO:0007669"/>
    <property type="project" value="InterPro"/>
</dbReference>
<sequence length="238" mass="25698">MAGQPAIFHALLRPVILQILRATGYHATKGAVLDSLTDLAARYMLTLCEKTAAHAVHARGDAVEYTVVDLRMALQDAGALMPERTAAEQDWRHDEEDTSGVDEFLAWFSGPMMRELLDVGKGDGESDATDYLSSLKKKHSKAGEDSKWNGTIIGKPLDTVNEVQVEGGPATSIDEWVMQRSKDYFNPQSAPQDMEIDVDGVNTNGHRNPPSPSASSGLSSVGDRLDDAEVDAMDVVGA</sequence>
<evidence type="ECO:0000256" key="5">
    <source>
        <dbReference type="SAM" id="MobiDB-lite"/>
    </source>
</evidence>
<dbReference type="InterPro" id="IPR009072">
    <property type="entry name" value="Histone-fold"/>
</dbReference>
<evidence type="ECO:0000256" key="3">
    <source>
        <dbReference type="ARBA" id="ARBA00023163"/>
    </source>
</evidence>
<gene>
    <name evidence="8" type="ORF">DCS_07496</name>
</gene>
<dbReference type="SMART" id="SM00576">
    <property type="entry name" value="BTP"/>
    <property type="match status" value="1"/>
</dbReference>
<comment type="caution">
    <text evidence="8">The sequence shown here is derived from an EMBL/GenBank/DDBJ whole genome shotgun (WGS) entry which is preliminary data.</text>
</comment>
<dbReference type="GeneID" id="63720139"/>
<keyword evidence="9" id="KW-1185">Reference proteome</keyword>
<dbReference type="EMBL" id="LAYC01000003">
    <property type="protein sequence ID" value="KYK55533.1"/>
    <property type="molecule type" value="Genomic_DNA"/>
</dbReference>
<dbReference type="STRING" id="98403.A0A151GEM8"/>
<dbReference type="Proteomes" id="UP000076580">
    <property type="component" value="Chromosome 03"/>
</dbReference>
<evidence type="ECO:0000313" key="9">
    <source>
        <dbReference type="Proteomes" id="UP000076580"/>
    </source>
</evidence>
<dbReference type="OrthoDB" id="5402929at2759"/>
<feature type="chain" id="PRO_5007580419" evidence="6">
    <location>
        <begin position="18"/>
        <end position="238"/>
    </location>
</feature>
<name>A0A151GEM8_DRECN</name>
<feature type="domain" description="Bromodomain associated" evidence="7">
    <location>
        <begin position="5"/>
        <end position="83"/>
    </location>
</feature>
<organism evidence="8 9">
    <name type="scientific">Drechmeria coniospora</name>
    <name type="common">Nematophagous fungus</name>
    <name type="synonym">Meria coniospora</name>
    <dbReference type="NCBI Taxonomy" id="98403"/>
    <lineage>
        <taxon>Eukaryota</taxon>
        <taxon>Fungi</taxon>
        <taxon>Dikarya</taxon>
        <taxon>Ascomycota</taxon>
        <taxon>Pezizomycotina</taxon>
        <taxon>Sordariomycetes</taxon>
        <taxon>Hypocreomycetidae</taxon>
        <taxon>Hypocreales</taxon>
        <taxon>Ophiocordycipitaceae</taxon>
        <taxon>Drechmeria</taxon>
    </lineage>
</organism>
<evidence type="ECO:0000256" key="6">
    <source>
        <dbReference type="SAM" id="SignalP"/>
    </source>
</evidence>
<evidence type="ECO:0000259" key="7">
    <source>
        <dbReference type="SMART" id="SM00576"/>
    </source>
</evidence>
<accession>A0A151GEM8</accession>
<keyword evidence="4" id="KW-0539">Nucleus</keyword>
<dbReference type="CDD" id="cd00076">
    <property type="entry name" value="HFD_SF"/>
    <property type="match status" value="1"/>
</dbReference>
<feature type="signal peptide" evidence="6">
    <location>
        <begin position="1"/>
        <end position="17"/>
    </location>
</feature>
<evidence type="ECO:0000256" key="1">
    <source>
        <dbReference type="ARBA" id="ARBA00004123"/>
    </source>
</evidence>